<protein>
    <submittedName>
        <fullName evidence="18">S-DNA-T family DNA segregation ATPase FtsK/SpoIIIE</fullName>
    </submittedName>
</protein>
<comment type="similarity">
    <text evidence="2">Belongs to the FtsK/SpoIIIE/SftA family.</text>
</comment>
<dbReference type="Pfam" id="PF09397">
    <property type="entry name" value="FtsK_gamma"/>
    <property type="match status" value="1"/>
</dbReference>
<feature type="compositionally biased region" description="Basic and acidic residues" evidence="15">
    <location>
        <begin position="874"/>
        <end position="884"/>
    </location>
</feature>
<keyword evidence="5 16" id="KW-0812">Transmembrane</keyword>
<feature type="compositionally biased region" description="Basic and acidic residues" evidence="15">
    <location>
        <begin position="343"/>
        <end position="356"/>
    </location>
</feature>
<organism evidence="18 19">
    <name type="scientific">Antricoccus suffuscus</name>
    <dbReference type="NCBI Taxonomy" id="1629062"/>
    <lineage>
        <taxon>Bacteria</taxon>
        <taxon>Bacillati</taxon>
        <taxon>Actinomycetota</taxon>
        <taxon>Actinomycetes</taxon>
        <taxon>Geodermatophilales</taxon>
        <taxon>Antricoccaceae</taxon>
        <taxon>Antricoccus</taxon>
    </lineage>
</organism>
<evidence type="ECO:0000256" key="12">
    <source>
        <dbReference type="ARBA" id="ARBA00023306"/>
    </source>
</evidence>
<dbReference type="PANTHER" id="PTHR22683">
    <property type="entry name" value="SPORULATION PROTEIN RELATED"/>
    <property type="match status" value="1"/>
</dbReference>
<evidence type="ECO:0000256" key="4">
    <source>
        <dbReference type="ARBA" id="ARBA00022618"/>
    </source>
</evidence>
<feature type="compositionally biased region" description="Basic residues" evidence="15">
    <location>
        <begin position="20"/>
        <end position="42"/>
    </location>
</feature>
<proteinExistence type="inferred from homology"/>
<feature type="transmembrane region" description="Helical" evidence="16">
    <location>
        <begin position="129"/>
        <end position="149"/>
    </location>
</feature>
<dbReference type="AlphaFoldDB" id="A0A2T1A5I5"/>
<dbReference type="SUPFAM" id="SSF46785">
    <property type="entry name" value="Winged helix' DNA-binding domain"/>
    <property type="match status" value="1"/>
</dbReference>
<dbReference type="Gene3D" id="3.30.980.40">
    <property type="match status" value="1"/>
</dbReference>
<feature type="transmembrane region" description="Helical" evidence="16">
    <location>
        <begin position="196"/>
        <end position="215"/>
    </location>
</feature>
<evidence type="ECO:0000256" key="9">
    <source>
        <dbReference type="ARBA" id="ARBA00022989"/>
    </source>
</evidence>
<dbReference type="Gene3D" id="1.10.10.10">
    <property type="entry name" value="Winged helix-like DNA-binding domain superfamily/Winged helix DNA-binding domain"/>
    <property type="match status" value="1"/>
</dbReference>
<feature type="binding site" evidence="14">
    <location>
        <begin position="561"/>
        <end position="568"/>
    </location>
    <ligand>
        <name>ATP</name>
        <dbReference type="ChEBI" id="CHEBI:30616"/>
    </ligand>
</feature>
<keyword evidence="7" id="KW-0159">Chromosome partition</keyword>
<evidence type="ECO:0000256" key="5">
    <source>
        <dbReference type="ARBA" id="ARBA00022692"/>
    </source>
</evidence>
<keyword evidence="10" id="KW-0238">DNA-binding</keyword>
<feature type="region of interest" description="Disordered" evidence="15">
    <location>
        <begin position="868"/>
        <end position="897"/>
    </location>
</feature>
<comment type="subcellular location">
    <subcellularLocation>
        <location evidence="1">Cell membrane</location>
        <topology evidence="1">Multi-pass membrane protein</topology>
    </subcellularLocation>
</comment>
<evidence type="ECO:0000256" key="7">
    <source>
        <dbReference type="ARBA" id="ARBA00022829"/>
    </source>
</evidence>
<dbReference type="Pfam" id="PF13491">
    <property type="entry name" value="FtsK_4TM"/>
    <property type="match status" value="1"/>
</dbReference>
<dbReference type="SUPFAM" id="SSF52540">
    <property type="entry name" value="P-loop containing nucleoside triphosphate hydrolases"/>
    <property type="match status" value="1"/>
</dbReference>
<name>A0A2T1A5I5_9ACTN</name>
<evidence type="ECO:0000256" key="8">
    <source>
        <dbReference type="ARBA" id="ARBA00022840"/>
    </source>
</evidence>
<dbReference type="EMBL" id="PVUE01000002">
    <property type="protein sequence ID" value="PRZ43608.1"/>
    <property type="molecule type" value="Genomic_DNA"/>
</dbReference>
<reference evidence="18 19" key="1">
    <citation type="submission" date="2018-03" db="EMBL/GenBank/DDBJ databases">
        <title>Genomic Encyclopedia of Archaeal and Bacterial Type Strains, Phase II (KMG-II): from individual species to whole genera.</title>
        <authorList>
            <person name="Goeker M."/>
        </authorList>
    </citation>
    <scope>NUCLEOTIDE SEQUENCE [LARGE SCALE GENOMIC DNA]</scope>
    <source>
        <strain evidence="18 19">DSM 100065</strain>
    </source>
</reference>
<dbReference type="InterPro" id="IPR036390">
    <property type="entry name" value="WH_DNA-bd_sf"/>
</dbReference>
<dbReference type="Gene3D" id="3.40.50.300">
    <property type="entry name" value="P-loop containing nucleotide triphosphate hydrolases"/>
    <property type="match status" value="1"/>
</dbReference>
<feature type="compositionally biased region" description="Low complexity" evidence="15">
    <location>
        <begin position="48"/>
        <end position="59"/>
    </location>
</feature>
<evidence type="ECO:0000256" key="1">
    <source>
        <dbReference type="ARBA" id="ARBA00004651"/>
    </source>
</evidence>
<dbReference type="GO" id="GO:0007059">
    <property type="term" value="P:chromosome segregation"/>
    <property type="evidence" value="ECO:0007669"/>
    <property type="project" value="UniProtKB-KW"/>
</dbReference>
<evidence type="ECO:0000256" key="6">
    <source>
        <dbReference type="ARBA" id="ARBA00022741"/>
    </source>
</evidence>
<sequence length="897" mass="95080">MYTATRVEVMATRQAPATKPKGRSKARSGSSRKRATPTRRPRGGGSPSGSARTSGTSTLSRAGAGVGRLLLAAWTAIAKAVAGLFRVGDHTAIVAVRDDLDEAPRTAKAEAEQEARLAQARARAAHRDATGLLLIVLAVLSALGVWVQAGGVVGDAFDHSLRWAAGGAAAFVPVLLVGVAMHLFRTPGKPEHFGRFTVGWVCTIVPVLGLFHIGFGSPDAPSDRYRAGGMVGAVAAAPFTSNVGAVLGVIVLGLIIVFGLLVLTATPVKLVPSRLRDLWRWLLGQPASDAAAAEQENVHAASPEEMGEADLSSMRLRRSSRRRQSSLTKDAEAAADPEAAESSAEKPSKPWRERKAMAVPAEPTTADTVVPPAPGASADAETASFGESALGPAPTGKGEQLTIETPEGEYKLPAMSALKTGPAHKTHTKANDDTIDAINGVFDQFKVAADVVGFNRGPTVTRYEVELGPSVKVSTVKNLQDNIAYAVANSNVRILAPIPGKSAMGIEIPNTDREMVSLGDVMRAPTTIADTHPLLVGLGKDVEGRFVATNIAKTPHLLVAGATGGGKSSAINSMLVSLLLRASPDQVRLILIDPKMVEMTPYEGIPHLITPIITDPKKAANALVWLVEEMEQRYQDMQASRVRHIDDFNRKVKSGQITAPPGSEREYKPYPYIVTVVDELADLMMVAPRDVEDCIVRITAKARAAGIHLVLATQRPSVDVVTGLIKTNVPSRLAFTTSSATDSRVILDQVGAEKLIGKGDALYLGPGANSPQRLQGAFVSDEEIEEIVTFAKEQREPEYRDEVLTAAPTAKKEVDEDIGGDLEDVCAAVELIVTSQMGSTSMLQRKLRVGFAKAGRLMDILETRGIVGPSQGSKPRDVLAKPDELPDVLASLRGEND</sequence>
<dbReference type="InterPro" id="IPR025199">
    <property type="entry name" value="FtsK_4TM"/>
</dbReference>
<evidence type="ECO:0000313" key="18">
    <source>
        <dbReference type="EMBL" id="PRZ43608.1"/>
    </source>
</evidence>
<evidence type="ECO:0000313" key="19">
    <source>
        <dbReference type="Proteomes" id="UP000237752"/>
    </source>
</evidence>
<evidence type="ECO:0000256" key="3">
    <source>
        <dbReference type="ARBA" id="ARBA00022475"/>
    </source>
</evidence>
<evidence type="ECO:0000256" key="14">
    <source>
        <dbReference type="PROSITE-ProRule" id="PRU00289"/>
    </source>
</evidence>
<evidence type="ECO:0000259" key="17">
    <source>
        <dbReference type="PROSITE" id="PS50901"/>
    </source>
</evidence>
<keyword evidence="3" id="KW-1003">Cell membrane</keyword>
<feature type="transmembrane region" description="Helical" evidence="16">
    <location>
        <begin position="245"/>
        <end position="266"/>
    </location>
</feature>
<feature type="compositionally biased region" description="Basic residues" evidence="15">
    <location>
        <begin position="315"/>
        <end position="324"/>
    </location>
</feature>
<dbReference type="PROSITE" id="PS50901">
    <property type="entry name" value="FTSK"/>
    <property type="match status" value="1"/>
</dbReference>
<keyword evidence="9 16" id="KW-1133">Transmembrane helix</keyword>
<comment type="caution">
    <text evidence="18">The sequence shown here is derived from an EMBL/GenBank/DDBJ whole genome shotgun (WGS) entry which is preliminary data.</text>
</comment>
<dbReference type="GO" id="GO:0051301">
    <property type="term" value="P:cell division"/>
    <property type="evidence" value="ECO:0007669"/>
    <property type="project" value="UniProtKB-KW"/>
</dbReference>
<keyword evidence="11 16" id="KW-0472">Membrane</keyword>
<dbReference type="Pfam" id="PF01580">
    <property type="entry name" value="FtsK_SpoIIIE"/>
    <property type="match status" value="1"/>
</dbReference>
<dbReference type="CDD" id="cd01127">
    <property type="entry name" value="TrwB_TraG_TraD_VirD4"/>
    <property type="match status" value="1"/>
</dbReference>
<evidence type="ECO:0000256" key="13">
    <source>
        <dbReference type="ARBA" id="ARBA00024986"/>
    </source>
</evidence>
<gene>
    <name evidence="18" type="ORF">CLV47_102299</name>
</gene>
<dbReference type="GO" id="GO:0005886">
    <property type="term" value="C:plasma membrane"/>
    <property type="evidence" value="ECO:0007669"/>
    <property type="project" value="UniProtKB-SubCell"/>
</dbReference>
<dbReference type="GO" id="GO:0005524">
    <property type="term" value="F:ATP binding"/>
    <property type="evidence" value="ECO:0007669"/>
    <property type="project" value="UniProtKB-UniRule"/>
</dbReference>
<dbReference type="FunFam" id="3.40.50.300:FF:000209">
    <property type="entry name" value="Cell division protein FtsK"/>
    <property type="match status" value="1"/>
</dbReference>
<feature type="region of interest" description="Disordered" evidence="15">
    <location>
        <begin position="1"/>
        <end position="59"/>
    </location>
</feature>
<evidence type="ECO:0000256" key="11">
    <source>
        <dbReference type="ARBA" id="ARBA00023136"/>
    </source>
</evidence>
<accession>A0A2T1A5I5</accession>
<evidence type="ECO:0000256" key="15">
    <source>
        <dbReference type="SAM" id="MobiDB-lite"/>
    </source>
</evidence>
<dbReference type="InterPro" id="IPR002543">
    <property type="entry name" value="FtsK_dom"/>
</dbReference>
<keyword evidence="19" id="KW-1185">Reference proteome</keyword>
<dbReference type="InterPro" id="IPR018541">
    <property type="entry name" value="Ftsk_gamma"/>
</dbReference>
<evidence type="ECO:0000256" key="16">
    <source>
        <dbReference type="SAM" id="Phobius"/>
    </source>
</evidence>
<keyword evidence="8 14" id="KW-0067">ATP-binding</keyword>
<dbReference type="SMART" id="SM00843">
    <property type="entry name" value="Ftsk_gamma"/>
    <property type="match status" value="1"/>
</dbReference>
<feature type="transmembrane region" description="Helical" evidence="16">
    <location>
        <begin position="161"/>
        <end position="184"/>
    </location>
</feature>
<dbReference type="InterPro" id="IPR027417">
    <property type="entry name" value="P-loop_NTPase"/>
</dbReference>
<keyword evidence="6 14" id="KW-0547">Nucleotide-binding</keyword>
<feature type="region of interest" description="Disordered" evidence="15">
    <location>
        <begin position="293"/>
        <end position="380"/>
    </location>
</feature>
<dbReference type="InterPro" id="IPR041027">
    <property type="entry name" value="FtsK_alpha"/>
</dbReference>
<dbReference type="Proteomes" id="UP000237752">
    <property type="component" value="Unassembled WGS sequence"/>
</dbReference>
<keyword evidence="12" id="KW-0131">Cell cycle</keyword>
<evidence type="ECO:0000256" key="10">
    <source>
        <dbReference type="ARBA" id="ARBA00023125"/>
    </source>
</evidence>
<evidence type="ECO:0000256" key="2">
    <source>
        <dbReference type="ARBA" id="ARBA00006474"/>
    </source>
</evidence>
<dbReference type="GO" id="GO:0003677">
    <property type="term" value="F:DNA binding"/>
    <property type="evidence" value="ECO:0007669"/>
    <property type="project" value="UniProtKB-KW"/>
</dbReference>
<feature type="compositionally biased region" description="Low complexity" evidence="15">
    <location>
        <begin position="358"/>
        <end position="370"/>
    </location>
</feature>
<dbReference type="PANTHER" id="PTHR22683:SF41">
    <property type="entry name" value="DNA TRANSLOCASE FTSK"/>
    <property type="match status" value="1"/>
</dbReference>
<keyword evidence="4" id="KW-0132">Cell division</keyword>
<dbReference type="InterPro" id="IPR050206">
    <property type="entry name" value="FtsK/SpoIIIE/SftA"/>
</dbReference>
<dbReference type="InterPro" id="IPR036388">
    <property type="entry name" value="WH-like_DNA-bd_sf"/>
</dbReference>
<dbReference type="Pfam" id="PF17854">
    <property type="entry name" value="FtsK_alpha"/>
    <property type="match status" value="1"/>
</dbReference>
<comment type="function">
    <text evidence="13">Essential cell division protein that coordinates cell division and chromosome segregation. The N-terminus is involved in assembly of the cell-division machinery. The C-terminus functions as a DNA motor that moves dsDNA in an ATP-dependent manner towards the dif recombination site, which is located within the replication terminus region. Required for activation of the Xer recombinase, allowing activation of chromosome unlinking by recombination.</text>
</comment>
<feature type="domain" description="FtsK" evidence="17">
    <location>
        <begin position="544"/>
        <end position="744"/>
    </location>
</feature>